<dbReference type="InterPro" id="IPR012827">
    <property type="entry name" value="Hemerythrin_metal-bd"/>
</dbReference>
<dbReference type="PANTHER" id="PTHR37164">
    <property type="entry name" value="BACTERIOHEMERYTHRIN"/>
    <property type="match status" value="1"/>
</dbReference>
<dbReference type="NCBIfam" id="NF033749">
    <property type="entry name" value="bact_hemeryth"/>
    <property type="match status" value="1"/>
</dbReference>
<dbReference type="GO" id="GO:0046872">
    <property type="term" value="F:metal ion binding"/>
    <property type="evidence" value="ECO:0007669"/>
    <property type="project" value="UniProtKB-KW"/>
</dbReference>
<dbReference type="Pfam" id="PF01814">
    <property type="entry name" value="Hemerythrin"/>
    <property type="match status" value="1"/>
</dbReference>
<evidence type="ECO:0000256" key="1">
    <source>
        <dbReference type="ARBA" id="ARBA00010587"/>
    </source>
</evidence>
<dbReference type="CDD" id="cd12107">
    <property type="entry name" value="Hemerythrin"/>
    <property type="match status" value="1"/>
</dbReference>
<dbReference type="Gene3D" id="1.20.120.50">
    <property type="entry name" value="Hemerythrin-like"/>
    <property type="match status" value="1"/>
</dbReference>
<dbReference type="NCBIfam" id="TIGR02481">
    <property type="entry name" value="hemeryth_dom"/>
    <property type="match status" value="1"/>
</dbReference>
<evidence type="ECO:0000313" key="5">
    <source>
        <dbReference type="EMBL" id="ABQ25525.1"/>
    </source>
</evidence>
<keyword evidence="3" id="KW-0408">Iron</keyword>
<evidence type="ECO:0000259" key="4">
    <source>
        <dbReference type="Pfam" id="PF01814"/>
    </source>
</evidence>
<evidence type="ECO:0000256" key="2">
    <source>
        <dbReference type="ARBA" id="ARBA00022723"/>
    </source>
</evidence>
<dbReference type="HOGENOM" id="CLU_086902_3_1_7"/>
<evidence type="ECO:0000256" key="3">
    <source>
        <dbReference type="ARBA" id="ARBA00023004"/>
    </source>
</evidence>
<name>A5GA78_GEOUR</name>
<dbReference type="NCBIfam" id="NF002007">
    <property type="entry name" value="PRK00808.1"/>
    <property type="match status" value="1"/>
</dbReference>
<keyword evidence="2" id="KW-0479">Metal-binding</keyword>
<dbReference type="Proteomes" id="UP000006695">
    <property type="component" value="Chromosome"/>
</dbReference>
<dbReference type="InterPro" id="IPR035938">
    <property type="entry name" value="Hemerythrin-like_sf"/>
</dbReference>
<accession>A5GA78</accession>
<evidence type="ECO:0000313" key="6">
    <source>
        <dbReference type="Proteomes" id="UP000006695"/>
    </source>
</evidence>
<dbReference type="InterPro" id="IPR050669">
    <property type="entry name" value="Hemerythrin"/>
</dbReference>
<protein>
    <submittedName>
        <fullName evidence="5">Hemerythrin-like metal-binding protein</fullName>
    </submittedName>
</protein>
<dbReference type="InterPro" id="IPR012312">
    <property type="entry name" value="Hemerythrin-like"/>
</dbReference>
<dbReference type="RefSeq" id="WP_011938243.1">
    <property type="nucleotide sequence ID" value="NC_009483.1"/>
</dbReference>
<dbReference type="SUPFAM" id="SSF47188">
    <property type="entry name" value="Hemerythrin-like"/>
    <property type="match status" value="1"/>
</dbReference>
<comment type="similarity">
    <text evidence="1">Belongs to the hemerythrin family.</text>
</comment>
<gene>
    <name evidence="5" type="ordered locus">Gura_1324</name>
</gene>
<dbReference type="PANTHER" id="PTHR37164:SF1">
    <property type="entry name" value="BACTERIOHEMERYTHRIN"/>
    <property type="match status" value="1"/>
</dbReference>
<reference evidence="5 6" key="1">
    <citation type="submission" date="2007-05" db="EMBL/GenBank/DDBJ databases">
        <title>Complete sequence of Geobacter uraniireducens Rf4.</title>
        <authorList>
            <consortium name="US DOE Joint Genome Institute"/>
            <person name="Copeland A."/>
            <person name="Lucas S."/>
            <person name="Lapidus A."/>
            <person name="Barry K."/>
            <person name="Detter J.C."/>
            <person name="Glavina del Rio T."/>
            <person name="Hammon N."/>
            <person name="Israni S."/>
            <person name="Dalin E."/>
            <person name="Tice H."/>
            <person name="Pitluck S."/>
            <person name="Chertkov O."/>
            <person name="Brettin T."/>
            <person name="Bruce D."/>
            <person name="Han C."/>
            <person name="Schmutz J."/>
            <person name="Larimer F."/>
            <person name="Land M."/>
            <person name="Hauser L."/>
            <person name="Kyrpides N."/>
            <person name="Mikhailova N."/>
            <person name="Shelobolina E."/>
            <person name="Aklujkar M."/>
            <person name="Lovley D."/>
            <person name="Richardson P."/>
        </authorList>
    </citation>
    <scope>NUCLEOTIDE SEQUENCE [LARGE SCALE GENOMIC DNA]</scope>
    <source>
        <strain evidence="5 6">Rf4</strain>
    </source>
</reference>
<dbReference type="STRING" id="351605.Gura_1324"/>
<dbReference type="EMBL" id="CP000698">
    <property type="protein sequence ID" value="ABQ25525.1"/>
    <property type="molecule type" value="Genomic_DNA"/>
</dbReference>
<sequence length="135" mass="15285">MALITWNDSYSVKVKQMDEQHKKLVEMINQLHDAMKVGQGKQVVGDVLNALVSYTKTHFANEESLMKTYGYPGYEDQKKAHANLVGQVGDIQKKFLDGNAPLSQDVMTFLKEWLVKHIQGADQKYGLYFNSKGVC</sequence>
<dbReference type="KEGG" id="gur:Gura_1324"/>
<feature type="domain" description="Hemerythrin-like" evidence="4">
    <location>
        <begin position="14"/>
        <end position="125"/>
    </location>
</feature>
<dbReference type="AlphaFoldDB" id="A5GA78"/>
<organism evidence="5 6">
    <name type="scientific">Geotalea uraniireducens (strain Rf4)</name>
    <name type="common">Geobacter uraniireducens</name>
    <dbReference type="NCBI Taxonomy" id="351605"/>
    <lineage>
        <taxon>Bacteria</taxon>
        <taxon>Pseudomonadati</taxon>
        <taxon>Thermodesulfobacteriota</taxon>
        <taxon>Desulfuromonadia</taxon>
        <taxon>Geobacterales</taxon>
        <taxon>Geobacteraceae</taxon>
        <taxon>Geotalea</taxon>
    </lineage>
</organism>
<keyword evidence="6" id="KW-1185">Reference proteome</keyword>
<proteinExistence type="inferred from homology"/>
<dbReference type="OrthoDB" id="9774644at2"/>